<feature type="compositionally biased region" description="Basic and acidic residues" evidence="1">
    <location>
        <begin position="433"/>
        <end position="442"/>
    </location>
</feature>
<evidence type="ECO:0008006" key="6">
    <source>
        <dbReference type="Google" id="ProtNLM"/>
    </source>
</evidence>
<dbReference type="InterPro" id="IPR025558">
    <property type="entry name" value="DUF4283"/>
</dbReference>
<evidence type="ECO:0000256" key="1">
    <source>
        <dbReference type="SAM" id="MobiDB-lite"/>
    </source>
</evidence>
<name>A0A803N6H1_CHEQI</name>
<sequence length="795" mass="88194">MQVRMNNLASLHPFINAKFDTSRSLGKDAKAYFCTDCGGHSLTEDDADRHTTLRHNVIRALKERTNALYCYKEKDIEESGEQVFNVHGIQLIRIRSNNDGTTEYGYIIKPLIIPMPESVIYDNEKSIKDETNQPPPTPSTLTPIHLNCQTLSHNSHFSFLDAVRNKAPVASSLCNAASTPPESFDASKEIFIPIEPSEYDALCEDWSTSLISKPCGKSFSTEFFTENIVKLWKPKAKVTSFPIGKGFFITKCSSPEDCDRILKSGPWFLNGVFISVEKWKPGFKPSNAPLNKTAIWVELHELPAEFNNQDMLSRIGNSIGTFIKRDNSRDLTPHPSKQPLLQTAKNGKPSHKERKDSGSYLSNPTPPLQTQPNQGDPIAGEEHNNLHETPILHDGVPFQPPILLCSRYPRQLAHPHPGGSAANTAGTGGGCADVHKLEDRGPQRPKGSGSSSSPIDSGRHSYVQTAGNLASLVDHRAAEGVLRIIDAVGAPNASQSGAHETSSHIFIHCVRAKEFWENLPPPTTVSTTLEWKTWISCNLKSTDITRGTIPWNVMFCFAIWTIWLRRNSWSMSNSNIPLQTAINQCVWAASEFYFTSKYNNESQEPISSPHWCPPPPNSLQINCAASFLHSSKEVGCAVVCRDNSGNWIEGQIWKSYLPSSHDAELKAIELALKLVKDRGWSNVQICSDAKRAVQEINALDCTTNAPTLLTNCRDLRMELHQDMLFEERSCNAVADLLAKDARANLKRMNETCILYQPPSICNASFVKDFNLCTANSMLYSTGDVPVTLACNTIND</sequence>
<feature type="compositionally biased region" description="Low complexity" evidence="1">
    <location>
        <begin position="444"/>
        <end position="456"/>
    </location>
</feature>
<organism evidence="4 5">
    <name type="scientific">Chenopodium quinoa</name>
    <name type="common">Quinoa</name>
    <dbReference type="NCBI Taxonomy" id="63459"/>
    <lineage>
        <taxon>Eukaryota</taxon>
        <taxon>Viridiplantae</taxon>
        <taxon>Streptophyta</taxon>
        <taxon>Embryophyta</taxon>
        <taxon>Tracheophyta</taxon>
        <taxon>Spermatophyta</taxon>
        <taxon>Magnoliopsida</taxon>
        <taxon>eudicotyledons</taxon>
        <taxon>Gunneridae</taxon>
        <taxon>Pentapetalae</taxon>
        <taxon>Caryophyllales</taxon>
        <taxon>Chenopodiaceae</taxon>
        <taxon>Chenopodioideae</taxon>
        <taxon>Atripliceae</taxon>
        <taxon>Chenopodium</taxon>
    </lineage>
</organism>
<reference evidence="4" key="2">
    <citation type="submission" date="2021-03" db="UniProtKB">
        <authorList>
            <consortium name="EnsemblPlants"/>
        </authorList>
    </citation>
    <scope>IDENTIFICATION</scope>
</reference>
<feature type="region of interest" description="Disordered" evidence="1">
    <location>
        <begin position="414"/>
        <end position="460"/>
    </location>
</feature>
<dbReference type="InterPro" id="IPR012337">
    <property type="entry name" value="RNaseH-like_sf"/>
</dbReference>
<feature type="region of interest" description="Disordered" evidence="1">
    <location>
        <begin position="325"/>
        <end position="383"/>
    </location>
</feature>
<dbReference type="SUPFAM" id="SSF53098">
    <property type="entry name" value="Ribonuclease H-like"/>
    <property type="match status" value="1"/>
</dbReference>
<protein>
    <recommendedName>
        <fullName evidence="6">RNase H type-1 domain-containing protein</fullName>
    </recommendedName>
</protein>
<dbReference type="Gramene" id="AUR62041309-RA">
    <property type="protein sequence ID" value="AUR62041309-RA:cds"/>
    <property type="gene ID" value="AUR62041309"/>
</dbReference>
<dbReference type="Gene3D" id="3.30.420.10">
    <property type="entry name" value="Ribonuclease H-like superfamily/Ribonuclease H"/>
    <property type="match status" value="1"/>
</dbReference>
<dbReference type="AlphaFoldDB" id="A0A803N6H1"/>
<evidence type="ECO:0000259" key="2">
    <source>
        <dbReference type="Pfam" id="PF13456"/>
    </source>
</evidence>
<dbReference type="GO" id="GO:0003676">
    <property type="term" value="F:nucleic acid binding"/>
    <property type="evidence" value="ECO:0007669"/>
    <property type="project" value="InterPro"/>
</dbReference>
<keyword evidence="5" id="KW-1185">Reference proteome</keyword>
<accession>A0A803N6H1</accession>
<evidence type="ECO:0000259" key="3">
    <source>
        <dbReference type="Pfam" id="PF14111"/>
    </source>
</evidence>
<dbReference type="InterPro" id="IPR040256">
    <property type="entry name" value="At4g02000-like"/>
</dbReference>
<dbReference type="CDD" id="cd06222">
    <property type="entry name" value="RNase_H_like"/>
    <property type="match status" value="1"/>
</dbReference>
<reference evidence="4" key="1">
    <citation type="journal article" date="2017" name="Nature">
        <title>The genome of Chenopodium quinoa.</title>
        <authorList>
            <person name="Jarvis D.E."/>
            <person name="Ho Y.S."/>
            <person name="Lightfoot D.J."/>
            <person name="Schmoeckel S.M."/>
            <person name="Li B."/>
            <person name="Borm T.J.A."/>
            <person name="Ohyanagi H."/>
            <person name="Mineta K."/>
            <person name="Michell C.T."/>
            <person name="Saber N."/>
            <person name="Kharbatia N.M."/>
            <person name="Rupper R.R."/>
            <person name="Sharp A.R."/>
            <person name="Dally N."/>
            <person name="Boughton B.A."/>
            <person name="Woo Y.H."/>
            <person name="Gao G."/>
            <person name="Schijlen E.G.W.M."/>
            <person name="Guo X."/>
            <person name="Momin A.A."/>
            <person name="Negrao S."/>
            <person name="Al-Babili S."/>
            <person name="Gehring C."/>
            <person name="Roessner U."/>
            <person name="Jung C."/>
            <person name="Murphy K."/>
            <person name="Arold S.T."/>
            <person name="Gojobori T."/>
            <person name="van der Linden C.G."/>
            <person name="van Loo E.N."/>
            <person name="Jellen E.N."/>
            <person name="Maughan P.J."/>
            <person name="Tester M."/>
        </authorList>
    </citation>
    <scope>NUCLEOTIDE SEQUENCE [LARGE SCALE GENOMIC DNA]</scope>
    <source>
        <strain evidence="4">cv. PI 614886</strain>
    </source>
</reference>
<dbReference type="InterPro" id="IPR036397">
    <property type="entry name" value="RNaseH_sf"/>
</dbReference>
<dbReference type="PANTHER" id="PTHR31286">
    <property type="entry name" value="GLYCINE-RICH CELL WALL STRUCTURAL PROTEIN 1.8-LIKE"/>
    <property type="match status" value="1"/>
</dbReference>
<dbReference type="Proteomes" id="UP000596660">
    <property type="component" value="Unplaced"/>
</dbReference>
<dbReference type="InterPro" id="IPR002156">
    <property type="entry name" value="RNaseH_domain"/>
</dbReference>
<dbReference type="GO" id="GO:0004523">
    <property type="term" value="F:RNA-DNA hybrid ribonuclease activity"/>
    <property type="evidence" value="ECO:0007669"/>
    <property type="project" value="InterPro"/>
</dbReference>
<proteinExistence type="predicted"/>
<feature type="domain" description="DUF4283" evidence="3">
    <location>
        <begin position="203"/>
        <end position="286"/>
    </location>
</feature>
<feature type="domain" description="RNase H type-1" evidence="2">
    <location>
        <begin position="622"/>
        <end position="741"/>
    </location>
</feature>
<dbReference type="EnsemblPlants" id="AUR62041309-RA">
    <property type="protein sequence ID" value="AUR62041309-RA:cds"/>
    <property type="gene ID" value="AUR62041309"/>
</dbReference>
<dbReference type="InterPro" id="IPR044730">
    <property type="entry name" value="RNase_H-like_dom_plant"/>
</dbReference>
<evidence type="ECO:0000313" key="5">
    <source>
        <dbReference type="Proteomes" id="UP000596660"/>
    </source>
</evidence>
<dbReference type="PANTHER" id="PTHR31286:SF99">
    <property type="entry name" value="DUF4283 DOMAIN-CONTAINING PROTEIN"/>
    <property type="match status" value="1"/>
</dbReference>
<evidence type="ECO:0000313" key="4">
    <source>
        <dbReference type="EnsemblPlants" id="AUR62041309-RA:cds"/>
    </source>
</evidence>
<dbReference type="Pfam" id="PF14111">
    <property type="entry name" value="DUF4283"/>
    <property type="match status" value="1"/>
</dbReference>
<dbReference type="Pfam" id="PF13456">
    <property type="entry name" value="RVT_3"/>
    <property type="match status" value="1"/>
</dbReference>